<name>A0A7R9I3B4_9NEOP</name>
<dbReference type="AlphaFoldDB" id="A0A7R9I3B4"/>
<reference evidence="1" key="1">
    <citation type="submission" date="2020-11" db="EMBL/GenBank/DDBJ databases">
        <authorList>
            <person name="Tran Van P."/>
        </authorList>
    </citation>
    <scope>NUCLEOTIDE SEQUENCE</scope>
</reference>
<organism evidence="1">
    <name type="scientific">Timema bartmani</name>
    <dbReference type="NCBI Taxonomy" id="61472"/>
    <lineage>
        <taxon>Eukaryota</taxon>
        <taxon>Metazoa</taxon>
        <taxon>Ecdysozoa</taxon>
        <taxon>Arthropoda</taxon>
        <taxon>Hexapoda</taxon>
        <taxon>Insecta</taxon>
        <taxon>Pterygota</taxon>
        <taxon>Neoptera</taxon>
        <taxon>Polyneoptera</taxon>
        <taxon>Phasmatodea</taxon>
        <taxon>Timematodea</taxon>
        <taxon>Timematoidea</taxon>
        <taxon>Timematidae</taxon>
        <taxon>Timema</taxon>
    </lineage>
</organism>
<evidence type="ECO:0000313" key="1">
    <source>
        <dbReference type="EMBL" id="CAD7443963.1"/>
    </source>
</evidence>
<protein>
    <submittedName>
        <fullName evidence="1">Uncharacterized protein</fullName>
    </submittedName>
</protein>
<gene>
    <name evidence="1" type="ORF">TBIB3V08_LOCUS6356</name>
</gene>
<sequence>MQDWSVTATLVQVTRQSMLGPHHPSLMKNHGVLVLLPDCQTRWMVVPSPTQEPIKCYHRKRKHFSGPTDIALNMPRTRSDNTLTQCKGQTRSRHKYADHCSLNSILNVAEMELIKMIKEESLPQDRLTSQGTDHYIAPFYTKKRPFSRHHSESCVTDSTIQCDNEAPTVELSNKTSNSIINSLSNDDAYKITRQHSLAKLDEMEICHPSGQEMQMVRKLVKLTPLVSRQKVCSSKSYFISNTEHMPSYSGKMLLLDRNDSENSKSVRVAKRLSTIDLSNVARSIESRSMKPNDLTGKSMKLLIKGKTIELTKLVKVGNIMELINPVQCKFT</sequence>
<proteinExistence type="predicted"/>
<dbReference type="EMBL" id="OD566425">
    <property type="protein sequence ID" value="CAD7443963.1"/>
    <property type="molecule type" value="Genomic_DNA"/>
</dbReference>
<accession>A0A7R9I3B4</accession>